<keyword evidence="2" id="KW-0808">Transferase</keyword>
<feature type="domain" description="Methyltransferase type 11" evidence="1">
    <location>
        <begin position="71"/>
        <end position="171"/>
    </location>
</feature>
<dbReference type="EMBL" id="BAAAVI010000078">
    <property type="protein sequence ID" value="GAA2904068.1"/>
    <property type="molecule type" value="Genomic_DNA"/>
</dbReference>
<name>A0ABP6IQA7_9ACTN</name>
<dbReference type="Gene3D" id="3.40.50.150">
    <property type="entry name" value="Vaccinia Virus protein VP39"/>
    <property type="match status" value="1"/>
</dbReference>
<dbReference type="GO" id="GO:0008168">
    <property type="term" value="F:methyltransferase activity"/>
    <property type="evidence" value="ECO:0007669"/>
    <property type="project" value="UniProtKB-KW"/>
</dbReference>
<dbReference type="CDD" id="cd02440">
    <property type="entry name" value="AdoMet_MTases"/>
    <property type="match status" value="1"/>
</dbReference>
<keyword evidence="2" id="KW-0489">Methyltransferase</keyword>
<dbReference type="RefSeq" id="WP_344980533.1">
    <property type="nucleotide sequence ID" value="NZ_BAAAVI010000078.1"/>
</dbReference>
<dbReference type="Proteomes" id="UP001500831">
    <property type="component" value="Unassembled WGS sequence"/>
</dbReference>
<evidence type="ECO:0000313" key="2">
    <source>
        <dbReference type="EMBL" id="GAA2904068.1"/>
    </source>
</evidence>
<dbReference type="Pfam" id="PF08241">
    <property type="entry name" value="Methyltransf_11"/>
    <property type="match status" value="1"/>
</dbReference>
<dbReference type="InterPro" id="IPR029063">
    <property type="entry name" value="SAM-dependent_MTases_sf"/>
</dbReference>
<proteinExistence type="predicted"/>
<evidence type="ECO:0000313" key="3">
    <source>
        <dbReference type="Proteomes" id="UP001500831"/>
    </source>
</evidence>
<protein>
    <submittedName>
        <fullName evidence="2">Methyltransferase domain-containing protein</fullName>
    </submittedName>
</protein>
<dbReference type="PANTHER" id="PTHR43667:SF2">
    <property type="entry name" value="FATTY ACID C-METHYL TRANSFERASE"/>
    <property type="match status" value="1"/>
</dbReference>
<sequence>MPTTGHAYTERDVGDFFDQTLQTYLSFWDGDGVLHTGYFTGEADDDYLAAAERTSDILAAEAKIGDSSRVLDVGCGCGNFLIYLAKRFGCRGEGLDLSNERIKFAREKLAEENRSGRLDIEFRHGSATRMPYGPGTFSHVVSQDALCLVPDKPRSHAEIHRVLEPGGVFAFSDFLQPKKEIGERARRHVYDRVRWNGGYSLVGYQSALERAGFEIILARNLESHIRQTYQVLGKTARERAETTSDPAARDWMLAFSTSCAEIQTAIDDGEFGWGIFVARKRDSVTP</sequence>
<dbReference type="GO" id="GO:0032259">
    <property type="term" value="P:methylation"/>
    <property type="evidence" value="ECO:0007669"/>
    <property type="project" value="UniProtKB-KW"/>
</dbReference>
<dbReference type="InterPro" id="IPR013216">
    <property type="entry name" value="Methyltransf_11"/>
</dbReference>
<keyword evidence="3" id="KW-1185">Reference proteome</keyword>
<dbReference type="SUPFAM" id="SSF53335">
    <property type="entry name" value="S-adenosyl-L-methionine-dependent methyltransferases"/>
    <property type="match status" value="1"/>
</dbReference>
<evidence type="ECO:0000259" key="1">
    <source>
        <dbReference type="Pfam" id="PF08241"/>
    </source>
</evidence>
<dbReference type="InterPro" id="IPR050723">
    <property type="entry name" value="CFA/CMAS"/>
</dbReference>
<accession>A0ABP6IQA7</accession>
<comment type="caution">
    <text evidence="2">The sequence shown here is derived from an EMBL/GenBank/DDBJ whole genome shotgun (WGS) entry which is preliminary data.</text>
</comment>
<dbReference type="PANTHER" id="PTHR43667">
    <property type="entry name" value="CYCLOPROPANE-FATTY-ACYL-PHOSPHOLIPID SYNTHASE"/>
    <property type="match status" value="1"/>
</dbReference>
<gene>
    <name evidence="2" type="ORF">GCM10010517_70090</name>
</gene>
<reference evidence="3" key="1">
    <citation type="journal article" date="2019" name="Int. J. Syst. Evol. Microbiol.">
        <title>The Global Catalogue of Microorganisms (GCM) 10K type strain sequencing project: providing services to taxonomists for standard genome sequencing and annotation.</title>
        <authorList>
            <consortium name="The Broad Institute Genomics Platform"/>
            <consortium name="The Broad Institute Genome Sequencing Center for Infectious Disease"/>
            <person name="Wu L."/>
            <person name="Ma J."/>
        </authorList>
    </citation>
    <scope>NUCLEOTIDE SEQUENCE [LARGE SCALE GENOMIC DNA]</scope>
    <source>
        <strain evidence="3">JCM 6242</strain>
    </source>
</reference>
<organism evidence="2 3">
    <name type="scientific">Streptosporangium fragile</name>
    <dbReference type="NCBI Taxonomy" id="46186"/>
    <lineage>
        <taxon>Bacteria</taxon>
        <taxon>Bacillati</taxon>
        <taxon>Actinomycetota</taxon>
        <taxon>Actinomycetes</taxon>
        <taxon>Streptosporangiales</taxon>
        <taxon>Streptosporangiaceae</taxon>
        <taxon>Streptosporangium</taxon>
    </lineage>
</organism>